<keyword evidence="2" id="KW-1185">Reference proteome</keyword>
<evidence type="ECO:0000313" key="2">
    <source>
        <dbReference type="Proteomes" id="UP000807025"/>
    </source>
</evidence>
<name>A0A9P6D9Z4_PLEER</name>
<protein>
    <recommendedName>
        <fullName evidence="3">Protein kinase domain-containing protein</fullName>
    </recommendedName>
</protein>
<evidence type="ECO:0008006" key="3">
    <source>
        <dbReference type="Google" id="ProtNLM"/>
    </source>
</evidence>
<accession>A0A9P6D9Z4</accession>
<evidence type="ECO:0000313" key="1">
    <source>
        <dbReference type="EMBL" id="KAF9496897.1"/>
    </source>
</evidence>
<reference evidence="1" key="1">
    <citation type="submission" date="2020-11" db="EMBL/GenBank/DDBJ databases">
        <authorList>
            <consortium name="DOE Joint Genome Institute"/>
            <person name="Ahrendt S."/>
            <person name="Riley R."/>
            <person name="Andreopoulos W."/>
            <person name="Labutti K."/>
            <person name="Pangilinan J."/>
            <person name="Ruiz-Duenas F.J."/>
            <person name="Barrasa J.M."/>
            <person name="Sanchez-Garcia M."/>
            <person name="Camarero S."/>
            <person name="Miyauchi S."/>
            <person name="Serrano A."/>
            <person name="Linde D."/>
            <person name="Babiker R."/>
            <person name="Drula E."/>
            <person name="Ayuso-Fernandez I."/>
            <person name="Pacheco R."/>
            <person name="Padilla G."/>
            <person name="Ferreira P."/>
            <person name="Barriuso J."/>
            <person name="Kellner H."/>
            <person name="Castanera R."/>
            <person name="Alfaro M."/>
            <person name="Ramirez L."/>
            <person name="Pisabarro A.G."/>
            <person name="Kuo A."/>
            <person name="Tritt A."/>
            <person name="Lipzen A."/>
            <person name="He G."/>
            <person name="Yan M."/>
            <person name="Ng V."/>
            <person name="Cullen D."/>
            <person name="Martin F."/>
            <person name="Rosso M.-N."/>
            <person name="Henrissat B."/>
            <person name="Hibbett D."/>
            <person name="Martinez A.T."/>
            <person name="Grigoriev I.V."/>
        </authorList>
    </citation>
    <scope>NUCLEOTIDE SEQUENCE</scope>
    <source>
        <strain evidence="1">ATCC 90797</strain>
    </source>
</reference>
<dbReference type="OrthoDB" id="3250441at2759"/>
<dbReference type="EMBL" id="MU154548">
    <property type="protein sequence ID" value="KAF9496897.1"/>
    <property type="molecule type" value="Genomic_DNA"/>
</dbReference>
<dbReference type="SUPFAM" id="SSF56112">
    <property type="entry name" value="Protein kinase-like (PK-like)"/>
    <property type="match status" value="1"/>
</dbReference>
<sequence length="458" mass="50655">MNPAFRTAVEDARVADAPSTIATSVSKFQNEQEKRPTYNGRPSTRIGPPITIYNRAFAIIRDRLKNLSKEHLTPDLVLDTSQLFDAAAVIYDEENKREDAIYPILERLLGVTFDRKVRASYGSGTAAESDAASAFELEDGSKVIIAHAELMNELGLAGQSGVQGSLTLRKHIATPGYAKLRNSSHCPCLLISIAGPYICFAGSIQVDVFSTQQFTDYIYLGADDLYHAERVAEVSKIFGVFRNALIDLMEYYRSLTLSYMPLHARLYPSPTYETRSPGPIQFVERFRFPRWNDESYHCSLFKAKLGDESVIVKFCQAYGEEAHNIVAAAGLAPRLRFVGELRGGGKMVVMDDAKGERASVVLRGLKTLPSTVVSDLKSALDVLHAGNLVYGDLRLPNIILRQEDSQWRASLVDFDWSGPVGAVYYPSNVNVEAFWGTGAGPCLPILKEHDLSMLQQLS</sequence>
<comment type="caution">
    <text evidence="1">The sequence shown here is derived from an EMBL/GenBank/DDBJ whole genome shotgun (WGS) entry which is preliminary data.</text>
</comment>
<gene>
    <name evidence="1" type="ORF">BDN71DRAFT_1388502</name>
</gene>
<organism evidence="1 2">
    <name type="scientific">Pleurotus eryngii</name>
    <name type="common">Boletus of the steppes</name>
    <dbReference type="NCBI Taxonomy" id="5323"/>
    <lineage>
        <taxon>Eukaryota</taxon>
        <taxon>Fungi</taxon>
        <taxon>Dikarya</taxon>
        <taxon>Basidiomycota</taxon>
        <taxon>Agaricomycotina</taxon>
        <taxon>Agaricomycetes</taxon>
        <taxon>Agaricomycetidae</taxon>
        <taxon>Agaricales</taxon>
        <taxon>Pleurotineae</taxon>
        <taxon>Pleurotaceae</taxon>
        <taxon>Pleurotus</taxon>
    </lineage>
</organism>
<dbReference type="Proteomes" id="UP000807025">
    <property type="component" value="Unassembled WGS sequence"/>
</dbReference>
<dbReference type="AlphaFoldDB" id="A0A9P6D9Z4"/>
<proteinExistence type="predicted"/>
<dbReference type="InterPro" id="IPR011009">
    <property type="entry name" value="Kinase-like_dom_sf"/>
</dbReference>